<dbReference type="EMBL" id="CP011454">
    <property type="protein sequence ID" value="AMW05499.1"/>
    <property type="molecule type" value="Genomic_DNA"/>
</dbReference>
<dbReference type="InterPro" id="IPR015854">
    <property type="entry name" value="ABC_transpr_LolD-like"/>
</dbReference>
<dbReference type="OrthoDB" id="9802264at2"/>
<proteinExistence type="inferred from homology"/>
<keyword evidence="2" id="KW-0547">Nucleotide-binding</keyword>
<dbReference type="PROSITE" id="PS00211">
    <property type="entry name" value="ABC_TRANSPORTER_1"/>
    <property type="match status" value="1"/>
</dbReference>
<reference evidence="6 7" key="2">
    <citation type="journal article" date="2016" name="Environ. Microbiol. Rep.">
        <title>Metagenomic evidence for the presence of phototrophic Gemmatimonadetes bacteria in diverse environments.</title>
        <authorList>
            <person name="Zeng Y."/>
            <person name="Baumbach J."/>
            <person name="Barbosa E.G."/>
            <person name="Azevedo V."/>
            <person name="Zhang C."/>
            <person name="Koblizek M."/>
        </authorList>
    </citation>
    <scope>NUCLEOTIDE SEQUENCE [LARGE SCALE GENOMIC DNA]</scope>
    <source>
        <strain evidence="6 7">AP64</strain>
    </source>
</reference>
<dbReference type="Pfam" id="PF00005">
    <property type="entry name" value="ABC_tran"/>
    <property type="match status" value="1"/>
</dbReference>
<evidence type="ECO:0000256" key="1">
    <source>
        <dbReference type="ARBA" id="ARBA00022448"/>
    </source>
</evidence>
<evidence type="ECO:0000256" key="4">
    <source>
        <dbReference type="ARBA" id="ARBA00038388"/>
    </source>
</evidence>
<dbReference type="eggNOG" id="COG1136">
    <property type="taxonomic scope" value="Bacteria"/>
</dbReference>
<dbReference type="PANTHER" id="PTHR24220">
    <property type="entry name" value="IMPORT ATP-BINDING PROTEIN"/>
    <property type="match status" value="1"/>
</dbReference>
<dbReference type="InterPro" id="IPR027417">
    <property type="entry name" value="P-loop_NTPase"/>
</dbReference>
<dbReference type="InterPro" id="IPR003593">
    <property type="entry name" value="AAA+_ATPase"/>
</dbReference>
<keyword evidence="3" id="KW-0067">ATP-binding</keyword>
<evidence type="ECO:0000313" key="7">
    <source>
        <dbReference type="Proteomes" id="UP000076404"/>
    </source>
</evidence>
<organism evidence="6 7">
    <name type="scientific">Gemmatimonas phototrophica</name>
    <dbReference type="NCBI Taxonomy" id="1379270"/>
    <lineage>
        <taxon>Bacteria</taxon>
        <taxon>Pseudomonadati</taxon>
        <taxon>Gemmatimonadota</taxon>
        <taxon>Gemmatimonadia</taxon>
        <taxon>Gemmatimonadales</taxon>
        <taxon>Gemmatimonadaceae</taxon>
        <taxon>Gemmatimonas</taxon>
    </lineage>
</organism>
<dbReference type="KEGG" id="gph:GEMMAAP_13165"/>
<evidence type="ECO:0000313" key="6">
    <source>
        <dbReference type="EMBL" id="AMW05499.1"/>
    </source>
</evidence>
<gene>
    <name evidence="6" type="ORF">GEMMAAP_13165</name>
</gene>
<evidence type="ECO:0000259" key="5">
    <source>
        <dbReference type="PROSITE" id="PS50893"/>
    </source>
</evidence>
<dbReference type="Proteomes" id="UP000076404">
    <property type="component" value="Chromosome"/>
</dbReference>
<dbReference type="InterPro" id="IPR017911">
    <property type="entry name" value="MacB-like_ATP-bd"/>
</dbReference>
<reference evidence="6 7" key="1">
    <citation type="journal article" date="2014" name="Proc. Natl. Acad. Sci. U.S.A.">
        <title>Functional type 2 photosynthetic reaction centers found in the rare bacterial phylum Gemmatimonadetes.</title>
        <authorList>
            <person name="Zeng Y."/>
            <person name="Feng F."/>
            <person name="Medova H."/>
            <person name="Dean J."/>
            <person name="Koblizek M."/>
        </authorList>
    </citation>
    <scope>NUCLEOTIDE SEQUENCE [LARGE SCALE GENOMIC DNA]</scope>
    <source>
        <strain evidence="6 7">AP64</strain>
    </source>
</reference>
<sequence>MTYGPSEGAAGLRTEELPGLSLRNVTKQFVSGDTVVTALNDVNLDLRKGECAALLGPSGAGKSTLLMIAGCLMAPTAGSVIIDGNVLYDSTAGERALHDDREFRRKHIGFVFQKAHLIPFLTAVENVQVAMEINDVRPSEARERAQVLLDDLGVGDRAGNLPRQLSGGQQQRVAVARALANEPSLLLADEPTAALDAQRARQVMELFQHIAHKRGASVIVVTHDHRALEHFDRILMQQDGRLSERSEPSEVAT</sequence>
<dbReference type="SMART" id="SM00382">
    <property type="entry name" value="AAA"/>
    <property type="match status" value="1"/>
</dbReference>
<dbReference type="PROSITE" id="PS50893">
    <property type="entry name" value="ABC_TRANSPORTER_2"/>
    <property type="match status" value="1"/>
</dbReference>
<feature type="domain" description="ABC transporter" evidence="5">
    <location>
        <begin position="20"/>
        <end position="252"/>
    </location>
</feature>
<keyword evidence="7" id="KW-1185">Reference proteome</keyword>
<name>A0A143BKD9_9BACT</name>
<dbReference type="InterPro" id="IPR017871">
    <property type="entry name" value="ABC_transporter-like_CS"/>
</dbReference>
<dbReference type="RefSeq" id="WP_053333771.1">
    <property type="nucleotide sequence ID" value="NZ_CP011454.1"/>
</dbReference>
<evidence type="ECO:0000256" key="2">
    <source>
        <dbReference type="ARBA" id="ARBA00022741"/>
    </source>
</evidence>
<dbReference type="Gene3D" id="3.40.50.300">
    <property type="entry name" value="P-loop containing nucleotide triphosphate hydrolases"/>
    <property type="match status" value="1"/>
</dbReference>
<protein>
    <submittedName>
        <fullName evidence="6">ABC transporter</fullName>
    </submittedName>
</protein>
<dbReference type="SUPFAM" id="SSF52540">
    <property type="entry name" value="P-loop containing nucleoside triphosphate hydrolases"/>
    <property type="match status" value="1"/>
</dbReference>
<dbReference type="FunFam" id="3.40.50.300:FF:000032">
    <property type="entry name" value="Export ABC transporter ATP-binding protein"/>
    <property type="match status" value="1"/>
</dbReference>
<evidence type="ECO:0000256" key="3">
    <source>
        <dbReference type="ARBA" id="ARBA00022840"/>
    </source>
</evidence>
<dbReference type="GO" id="GO:0005886">
    <property type="term" value="C:plasma membrane"/>
    <property type="evidence" value="ECO:0007669"/>
    <property type="project" value="TreeGrafter"/>
</dbReference>
<dbReference type="GO" id="GO:0005524">
    <property type="term" value="F:ATP binding"/>
    <property type="evidence" value="ECO:0007669"/>
    <property type="project" value="UniProtKB-KW"/>
</dbReference>
<dbReference type="GO" id="GO:0016887">
    <property type="term" value="F:ATP hydrolysis activity"/>
    <property type="evidence" value="ECO:0007669"/>
    <property type="project" value="InterPro"/>
</dbReference>
<comment type="similarity">
    <text evidence="4">Belongs to the ABC transporter superfamily. Macrolide exporter (TC 3.A.1.122) family.</text>
</comment>
<dbReference type="PANTHER" id="PTHR24220:SF86">
    <property type="entry name" value="ABC TRANSPORTER ABCH.1"/>
    <property type="match status" value="1"/>
</dbReference>
<dbReference type="AlphaFoldDB" id="A0A143BKD9"/>
<dbReference type="InterPro" id="IPR003439">
    <property type="entry name" value="ABC_transporter-like_ATP-bd"/>
</dbReference>
<dbReference type="CDD" id="cd03255">
    <property type="entry name" value="ABC_MJ0796_LolCDE_FtsE"/>
    <property type="match status" value="1"/>
</dbReference>
<dbReference type="GO" id="GO:0098796">
    <property type="term" value="C:membrane protein complex"/>
    <property type="evidence" value="ECO:0007669"/>
    <property type="project" value="UniProtKB-ARBA"/>
</dbReference>
<keyword evidence="1" id="KW-0813">Transport</keyword>
<accession>A0A143BKD9</accession>
<dbReference type="GO" id="GO:0022857">
    <property type="term" value="F:transmembrane transporter activity"/>
    <property type="evidence" value="ECO:0007669"/>
    <property type="project" value="UniProtKB-ARBA"/>
</dbReference>
<dbReference type="STRING" id="1379270.GEMMAAP_13165"/>